<dbReference type="EMBL" id="LJSK01000016">
    <property type="protein sequence ID" value="KPI89785.1"/>
    <property type="molecule type" value="Genomic_DNA"/>
</dbReference>
<evidence type="ECO:0000313" key="3">
    <source>
        <dbReference type="EMBL" id="KPI89785.1"/>
    </source>
</evidence>
<dbReference type="GO" id="GO:0003697">
    <property type="term" value="F:single-stranded DNA binding"/>
    <property type="evidence" value="ECO:0007669"/>
    <property type="project" value="TreeGrafter"/>
</dbReference>
<gene>
    <name evidence="3" type="ORF">ABL78_1048</name>
</gene>
<dbReference type="GO" id="GO:0003725">
    <property type="term" value="F:double-stranded RNA binding"/>
    <property type="evidence" value="ECO:0007669"/>
    <property type="project" value="TreeGrafter"/>
</dbReference>
<dbReference type="OMA" id="KSHIQSC"/>
<dbReference type="GO" id="GO:0030983">
    <property type="term" value="F:mismatched DNA binding"/>
    <property type="evidence" value="ECO:0007669"/>
    <property type="project" value="TreeGrafter"/>
</dbReference>
<dbReference type="InterPro" id="IPR032566">
    <property type="entry name" value="Znf-C2HE"/>
</dbReference>
<dbReference type="VEuPathDB" id="TriTrypDB:Lsey_0016_0020"/>
<evidence type="ECO:0000256" key="1">
    <source>
        <dbReference type="SAM" id="MobiDB-lite"/>
    </source>
</evidence>
<dbReference type="OrthoDB" id="3512845at2759"/>
<dbReference type="Gene3D" id="3.30.428.10">
    <property type="entry name" value="HIT-like"/>
    <property type="match status" value="1"/>
</dbReference>
<dbReference type="InterPro" id="IPR036265">
    <property type="entry name" value="HIT-like_sf"/>
</dbReference>
<name>A0A0N1IB39_LEPSE</name>
<dbReference type="GO" id="GO:1990165">
    <property type="term" value="F:single-strand break-containing DNA binding"/>
    <property type="evidence" value="ECO:0007669"/>
    <property type="project" value="TreeGrafter"/>
</dbReference>
<evidence type="ECO:0000259" key="2">
    <source>
        <dbReference type="Pfam" id="PF16278"/>
    </source>
</evidence>
<sequence length="260" mass="28428">MQASRLLSGPGAAAGRKGHAGVGSGPRTKLPFLINVVKRAQKSPNTVTYKPAASSSAGVALAPQSFKPYPLLRPGDTKQAAGSSLLYKDDTCIVVNDAFPKSMVHCLVMPLDLRLDSLDALTRKDVPLLEHMIHVGNEYVRFLKTTSPTLYGGRRFISGFHALPSLPMLHLHVLSMDLDSVCLKSKKHYNSFATFFFLTGDRVVADVGRHGHITINQDVARLRQMEEQQMRCLWCGASLANMPAMKAHVSTCTENKSVEK</sequence>
<feature type="domain" description="Aprataxin C2HE/C2H2/C2HC zinc finger" evidence="2">
    <location>
        <begin position="194"/>
        <end position="254"/>
    </location>
</feature>
<protein>
    <recommendedName>
        <fullName evidence="2">Aprataxin C2HE/C2H2/C2HC zinc finger domain-containing protein</fullName>
    </recommendedName>
</protein>
<dbReference type="FunFam" id="3.30.428.10:FF:000004">
    <property type="entry name" value="aprataxin isoform X2"/>
    <property type="match status" value="1"/>
</dbReference>
<dbReference type="Pfam" id="PF16278">
    <property type="entry name" value="zf-C2HE"/>
    <property type="match status" value="1"/>
</dbReference>
<dbReference type="GO" id="GO:0033699">
    <property type="term" value="F:DNA 5'-adenosine monophosphate hydrolase activity"/>
    <property type="evidence" value="ECO:0007669"/>
    <property type="project" value="TreeGrafter"/>
</dbReference>
<dbReference type="Proteomes" id="UP000038009">
    <property type="component" value="Unassembled WGS sequence"/>
</dbReference>
<dbReference type="PANTHER" id="PTHR12486:SF4">
    <property type="entry name" value="APRATAXIN"/>
    <property type="match status" value="1"/>
</dbReference>
<feature type="region of interest" description="Disordered" evidence="1">
    <location>
        <begin position="1"/>
        <end position="26"/>
    </location>
</feature>
<reference evidence="3 4" key="1">
    <citation type="journal article" date="2015" name="PLoS Pathog.">
        <title>Leptomonas seymouri: Adaptations to the Dixenous Life Cycle Analyzed by Genome Sequencing, Transcriptome Profiling and Co-infection with Leishmania donovani.</title>
        <authorList>
            <person name="Kraeva N."/>
            <person name="Butenko A."/>
            <person name="Hlavacova J."/>
            <person name="Kostygov A."/>
            <person name="Myskova J."/>
            <person name="Grybchuk D."/>
            <person name="Lestinova T."/>
            <person name="Votypka J."/>
            <person name="Volf P."/>
            <person name="Opperdoes F."/>
            <person name="Flegontov P."/>
            <person name="Lukes J."/>
            <person name="Yurchenko V."/>
        </authorList>
    </citation>
    <scope>NUCLEOTIDE SEQUENCE [LARGE SCALE GENOMIC DNA]</scope>
    <source>
        <strain evidence="3 4">ATCC 30220</strain>
    </source>
</reference>
<dbReference type="GO" id="GO:0000012">
    <property type="term" value="P:single strand break repair"/>
    <property type="evidence" value="ECO:0007669"/>
    <property type="project" value="TreeGrafter"/>
</dbReference>
<accession>A0A0N1IB39</accession>
<dbReference type="PANTHER" id="PTHR12486">
    <property type="entry name" value="APRATAXIN-RELATED"/>
    <property type="match status" value="1"/>
</dbReference>
<dbReference type="GO" id="GO:0005634">
    <property type="term" value="C:nucleus"/>
    <property type="evidence" value="ECO:0007669"/>
    <property type="project" value="TreeGrafter"/>
</dbReference>
<organism evidence="3 4">
    <name type="scientific">Leptomonas seymouri</name>
    <dbReference type="NCBI Taxonomy" id="5684"/>
    <lineage>
        <taxon>Eukaryota</taxon>
        <taxon>Discoba</taxon>
        <taxon>Euglenozoa</taxon>
        <taxon>Kinetoplastea</taxon>
        <taxon>Metakinetoplastina</taxon>
        <taxon>Trypanosomatida</taxon>
        <taxon>Trypanosomatidae</taxon>
        <taxon>Leishmaniinae</taxon>
        <taxon>Leptomonas</taxon>
    </lineage>
</organism>
<dbReference type="AlphaFoldDB" id="A0A0N1IB39"/>
<dbReference type="Pfam" id="PF11969">
    <property type="entry name" value="DcpS_C"/>
    <property type="match status" value="1"/>
</dbReference>
<evidence type="ECO:0000313" key="4">
    <source>
        <dbReference type="Proteomes" id="UP000038009"/>
    </source>
</evidence>
<comment type="caution">
    <text evidence="3">The sequence shown here is derived from an EMBL/GenBank/DDBJ whole genome shotgun (WGS) entry which is preliminary data.</text>
</comment>
<keyword evidence="4" id="KW-1185">Reference proteome</keyword>
<proteinExistence type="predicted"/>
<dbReference type="SUPFAM" id="SSF54197">
    <property type="entry name" value="HIT-like"/>
    <property type="match status" value="1"/>
</dbReference>